<accession>B9T1H9</accession>
<dbReference type="InParanoid" id="B9T1H9"/>
<dbReference type="Proteomes" id="UP000008311">
    <property type="component" value="Unassembled WGS sequence"/>
</dbReference>
<protein>
    <submittedName>
        <fullName evidence="4">Receptor protein kinase, putative</fullName>
    </submittedName>
</protein>
<dbReference type="SUPFAM" id="SSF56112">
    <property type="entry name" value="Protein kinase-like (PK-like)"/>
    <property type="match status" value="1"/>
</dbReference>
<keyword evidence="1" id="KW-0547">Nucleotide-binding</keyword>
<dbReference type="FunCoup" id="B9T1H9">
    <property type="interactions" value="451"/>
</dbReference>
<keyword evidence="5" id="KW-1185">Reference proteome</keyword>
<dbReference type="AlphaFoldDB" id="B9T1H9"/>
<dbReference type="GO" id="GO:0004672">
    <property type="term" value="F:protein kinase activity"/>
    <property type="evidence" value="ECO:0007669"/>
    <property type="project" value="InterPro"/>
</dbReference>
<organism evidence="4 5">
    <name type="scientific">Ricinus communis</name>
    <name type="common">Castor bean</name>
    <dbReference type="NCBI Taxonomy" id="3988"/>
    <lineage>
        <taxon>Eukaryota</taxon>
        <taxon>Viridiplantae</taxon>
        <taxon>Streptophyta</taxon>
        <taxon>Embryophyta</taxon>
        <taxon>Tracheophyta</taxon>
        <taxon>Spermatophyta</taxon>
        <taxon>Magnoliopsida</taxon>
        <taxon>eudicotyledons</taxon>
        <taxon>Gunneridae</taxon>
        <taxon>Pentapetalae</taxon>
        <taxon>rosids</taxon>
        <taxon>fabids</taxon>
        <taxon>Malpighiales</taxon>
        <taxon>Euphorbiaceae</taxon>
        <taxon>Acalyphoideae</taxon>
        <taxon>Acalypheae</taxon>
        <taxon>Ricinus</taxon>
    </lineage>
</organism>
<dbReference type="Gene3D" id="1.10.510.10">
    <property type="entry name" value="Transferase(Phosphotransferase) domain 1"/>
    <property type="match status" value="1"/>
</dbReference>
<dbReference type="GO" id="GO:0005524">
    <property type="term" value="F:ATP binding"/>
    <property type="evidence" value="ECO:0007669"/>
    <property type="project" value="UniProtKB-KW"/>
</dbReference>
<dbReference type="InterPro" id="IPR045274">
    <property type="entry name" value="WAK-like"/>
</dbReference>
<reference evidence="5" key="1">
    <citation type="journal article" date="2010" name="Nat. Biotechnol.">
        <title>Draft genome sequence of the oilseed species Ricinus communis.</title>
        <authorList>
            <person name="Chan A.P."/>
            <person name="Crabtree J."/>
            <person name="Zhao Q."/>
            <person name="Lorenzi H."/>
            <person name="Orvis J."/>
            <person name="Puiu D."/>
            <person name="Melake-Berhan A."/>
            <person name="Jones K.M."/>
            <person name="Redman J."/>
            <person name="Chen G."/>
            <person name="Cahoon E.B."/>
            <person name="Gedil M."/>
            <person name="Stanke M."/>
            <person name="Haas B.J."/>
            <person name="Wortman J.R."/>
            <person name="Fraser-Liggett C.M."/>
            <person name="Ravel J."/>
            <person name="Rabinowicz P.D."/>
        </authorList>
    </citation>
    <scope>NUCLEOTIDE SEQUENCE [LARGE SCALE GENOMIC DNA]</scope>
    <source>
        <strain evidence="5">cv. Hale</strain>
    </source>
</reference>
<dbReference type="PANTHER" id="PTHR27005">
    <property type="entry name" value="WALL-ASSOCIATED RECEPTOR KINASE-LIKE 21"/>
    <property type="match status" value="1"/>
</dbReference>
<keyword evidence="4" id="KW-0675">Receptor</keyword>
<dbReference type="GO" id="GO:0006952">
    <property type="term" value="P:defense response"/>
    <property type="evidence" value="ECO:0000318"/>
    <property type="project" value="GO_Central"/>
</dbReference>
<proteinExistence type="predicted"/>
<evidence type="ECO:0000256" key="2">
    <source>
        <dbReference type="ARBA" id="ARBA00022840"/>
    </source>
</evidence>
<dbReference type="EMBL" id="EQ974342">
    <property type="protein sequence ID" value="EEF30288.1"/>
    <property type="molecule type" value="Genomic_DNA"/>
</dbReference>
<dbReference type="Pfam" id="PF07714">
    <property type="entry name" value="PK_Tyr_Ser-Thr"/>
    <property type="match status" value="1"/>
</dbReference>
<dbReference type="eggNOG" id="KOG1187">
    <property type="taxonomic scope" value="Eukaryota"/>
</dbReference>
<name>B9T1H9_RICCO</name>
<evidence type="ECO:0000313" key="5">
    <source>
        <dbReference type="Proteomes" id="UP000008311"/>
    </source>
</evidence>
<evidence type="ECO:0000313" key="4">
    <source>
        <dbReference type="EMBL" id="EEF30288.1"/>
    </source>
</evidence>
<dbReference type="InterPro" id="IPR000719">
    <property type="entry name" value="Prot_kinase_dom"/>
</dbReference>
<dbReference type="Gene3D" id="3.30.200.20">
    <property type="entry name" value="Phosphorylase Kinase, domain 1"/>
    <property type="match status" value="1"/>
</dbReference>
<keyword evidence="2" id="KW-0067">ATP-binding</keyword>
<sequence>MNHKKAESERISLMNGRMLLEKLIASCDGRCNPIRIFSADELSRATDDYDPRKIITQDSGYKLYNGLLHERTISVKKFKDKSEQYKYCYNDIMFATQMSKHKNFLKLLGCCLETQIPVLVFEPIEYGTLAGRLYGPNKTLYQPLLWRHRLKIAVEIANAVSYLHTAFSRPIVFRNIKPLNIFLDECHVAKLSDFSLAVSIPEGESHVKDMLAGAWGLIAPEYAKTSCFNESQDVYNFGVFLLMLLTGQKVVDSYRPQAGEELGLVDHVKKFIADDRFYETVDSIILGEGSLPEKDQQLQAFTLLSFRCISEADEDRPMMIDVAKELRKIKI</sequence>
<evidence type="ECO:0000256" key="1">
    <source>
        <dbReference type="ARBA" id="ARBA00022741"/>
    </source>
</evidence>
<gene>
    <name evidence="4" type="ORF">RCOM_0161590</name>
</gene>
<dbReference type="PANTHER" id="PTHR27005:SF467">
    <property type="entry name" value="PROTEIN KINASE, PUTATIVE-RELATED"/>
    <property type="match status" value="1"/>
</dbReference>
<dbReference type="PROSITE" id="PS50011">
    <property type="entry name" value="PROTEIN_KINASE_DOM"/>
    <property type="match status" value="1"/>
</dbReference>
<evidence type="ECO:0000259" key="3">
    <source>
        <dbReference type="PROSITE" id="PS50011"/>
    </source>
</evidence>
<keyword evidence="4" id="KW-0808">Transferase</keyword>
<dbReference type="InterPro" id="IPR001245">
    <property type="entry name" value="Ser-Thr/Tyr_kinase_cat_dom"/>
</dbReference>
<dbReference type="STRING" id="3988.B9T1H9"/>
<dbReference type="GO" id="GO:0007166">
    <property type="term" value="P:cell surface receptor signaling pathway"/>
    <property type="evidence" value="ECO:0000318"/>
    <property type="project" value="GO_Central"/>
</dbReference>
<feature type="domain" description="Protein kinase" evidence="3">
    <location>
        <begin position="49"/>
        <end position="331"/>
    </location>
</feature>
<dbReference type="GO" id="GO:0005886">
    <property type="term" value="C:plasma membrane"/>
    <property type="evidence" value="ECO:0000318"/>
    <property type="project" value="GO_Central"/>
</dbReference>
<dbReference type="InterPro" id="IPR011009">
    <property type="entry name" value="Kinase-like_dom_sf"/>
</dbReference>
<keyword evidence="4" id="KW-0418">Kinase</keyword>